<keyword evidence="7" id="KW-0479">Metal-binding</keyword>
<dbReference type="Gene3D" id="3.40.1830.10">
    <property type="entry name" value="Thermophilic metalloprotease (M29)"/>
    <property type="match status" value="1"/>
</dbReference>
<proteinExistence type="inferred from homology"/>
<evidence type="ECO:0000256" key="8">
    <source>
        <dbReference type="ARBA" id="ARBA00022801"/>
    </source>
</evidence>
<name>A0ABT4Q9Q7_9BACL</name>
<dbReference type="SUPFAM" id="SSF144052">
    <property type="entry name" value="Thermophilic metalloprotease-like"/>
    <property type="match status" value="1"/>
</dbReference>
<evidence type="ECO:0000256" key="3">
    <source>
        <dbReference type="ARBA" id="ARBA00001947"/>
    </source>
</evidence>
<comment type="cofactor">
    <cofactor evidence="1">
        <name>Co(2+)</name>
        <dbReference type="ChEBI" id="CHEBI:48828"/>
    </cofactor>
</comment>
<dbReference type="GO" id="GO:0004177">
    <property type="term" value="F:aminopeptidase activity"/>
    <property type="evidence" value="ECO:0007669"/>
    <property type="project" value="UniProtKB-KW"/>
</dbReference>
<dbReference type="Proteomes" id="UP001527882">
    <property type="component" value="Unassembled WGS sequence"/>
</dbReference>
<comment type="caution">
    <text evidence="10">The sequence shown here is derived from an EMBL/GenBank/DDBJ whole genome shotgun (WGS) entry which is preliminary data.</text>
</comment>
<organism evidence="10 11">
    <name type="scientific">Paenibacillus gyeongsangnamensis</name>
    <dbReference type="NCBI Taxonomy" id="3388067"/>
    <lineage>
        <taxon>Bacteria</taxon>
        <taxon>Bacillati</taxon>
        <taxon>Bacillota</taxon>
        <taxon>Bacilli</taxon>
        <taxon>Bacillales</taxon>
        <taxon>Paenibacillaceae</taxon>
        <taxon>Paenibacillus</taxon>
    </lineage>
</organism>
<keyword evidence="11" id="KW-1185">Reference proteome</keyword>
<evidence type="ECO:0000313" key="10">
    <source>
        <dbReference type="EMBL" id="MCZ8513615.1"/>
    </source>
</evidence>
<evidence type="ECO:0000256" key="5">
    <source>
        <dbReference type="ARBA" id="ARBA00022438"/>
    </source>
</evidence>
<dbReference type="RefSeq" id="WP_269882129.1">
    <property type="nucleotide sequence ID" value="NZ_JAQAGZ010000008.1"/>
</dbReference>
<evidence type="ECO:0000256" key="7">
    <source>
        <dbReference type="ARBA" id="ARBA00022723"/>
    </source>
</evidence>
<dbReference type="PANTHER" id="PTHR34448:SF3">
    <property type="entry name" value="AMINOPEPTIDASE AMPS"/>
    <property type="match status" value="1"/>
</dbReference>
<comment type="similarity">
    <text evidence="4">Belongs to the peptidase M29 family.</text>
</comment>
<dbReference type="PANTHER" id="PTHR34448">
    <property type="entry name" value="AMINOPEPTIDASE"/>
    <property type="match status" value="1"/>
</dbReference>
<reference evidence="10 11" key="1">
    <citation type="submission" date="2022-12" db="EMBL/GenBank/DDBJ databases">
        <title>Draft genome sequence of Paenibacillus sp. dW9.</title>
        <authorList>
            <person name="Choi E.-W."/>
            <person name="Kim D.-U."/>
        </authorList>
    </citation>
    <scope>NUCLEOTIDE SEQUENCE [LARGE SCALE GENOMIC DNA]</scope>
    <source>
        <strain evidence="11">dW9</strain>
    </source>
</reference>
<sequence>MTNTIQAYMENYAELAVKVGINVQPGQTLVITAPLTAADFVRIAVRKAYEAGAKNVHVDWDDEEVKRIKYLLAPDEAFGEYPQWKADGFRGLAEQGAGFLQVYSPNPELLGDAKPERVAAASKAYGTAMREYRSMMQAGEFSWAIVSVPSPAWAAKVFPELPEEQAIEALWTHVAKAARADQAQPVEAWSRHLADLRAKVDRMNAKQYKLLQYRAPGTELTVELPPEHQWVAGGIRNAHGVYFVPNIPTEEMFTLPRKDGVNGTVRSTKPLNWNGQLIDGFSLTFENGKVTACSAEKGEETLKRMLAMDDGASRLGEVALVPHDSPISEMELLFYNTGLDENASCHFALGNAYPLCVRNGTAMSRGELEAVGFNFSLIHVDFMMGNAELDIDGVTPDGVTEPIFRRGRWAL</sequence>
<keyword evidence="6" id="KW-0645">Protease</keyword>
<dbReference type="EMBL" id="JAQAGZ010000008">
    <property type="protein sequence ID" value="MCZ8513615.1"/>
    <property type="molecule type" value="Genomic_DNA"/>
</dbReference>
<evidence type="ECO:0000256" key="1">
    <source>
        <dbReference type="ARBA" id="ARBA00001941"/>
    </source>
</evidence>
<keyword evidence="5 10" id="KW-0031">Aminopeptidase</keyword>
<evidence type="ECO:0000256" key="6">
    <source>
        <dbReference type="ARBA" id="ARBA00022670"/>
    </source>
</evidence>
<comment type="cofactor">
    <cofactor evidence="2">
        <name>Mg(2+)</name>
        <dbReference type="ChEBI" id="CHEBI:18420"/>
    </cofactor>
</comment>
<dbReference type="InterPro" id="IPR052170">
    <property type="entry name" value="M29_Exopeptidase"/>
</dbReference>
<dbReference type="InterPro" id="IPR000787">
    <property type="entry name" value="Peptidase_M29"/>
</dbReference>
<evidence type="ECO:0000256" key="4">
    <source>
        <dbReference type="ARBA" id="ARBA00008236"/>
    </source>
</evidence>
<accession>A0ABT4Q9Q7</accession>
<dbReference type="InterPro" id="IPR035097">
    <property type="entry name" value="M29_N-terminal"/>
</dbReference>
<dbReference type="Pfam" id="PF02073">
    <property type="entry name" value="Peptidase_M29"/>
    <property type="match status" value="1"/>
</dbReference>
<comment type="cofactor">
    <cofactor evidence="3">
        <name>Zn(2+)</name>
        <dbReference type="ChEBI" id="CHEBI:29105"/>
    </cofactor>
</comment>
<evidence type="ECO:0000256" key="2">
    <source>
        <dbReference type="ARBA" id="ARBA00001946"/>
    </source>
</evidence>
<gene>
    <name evidence="10" type="ORF">O9H85_14455</name>
</gene>
<keyword evidence="8" id="KW-0378">Hydrolase</keyword>
<evidence type="ECO:0000313" key="11">
    <source>
        <dbReference type="Proteomes" id="UP001527882"/>
    </source>
</evidence>
<evidence type="ECO:0000256" key="9">
    <source>
        <dbReference type="ARBA" id="ARBA00023049"/>
    </source>
</evidence>
<dbReference type="PRINTS" id="PR00919">
    <property type="entry name" value="THERMOPTASE"/>
</dbReference>
<keyword evidence="9" id="KW-0482">Metalloprotease</keyword>
<protein>
    <submittedName>
        <fullName evidence="10">Aminopeptidase</fullName>
    </submittedName>
</protein>